<dbReference type="GO" id="GO:0008939">
    <property type="term" value="F:nicotinate-nucleotide-dimethylbenzimidazole phosphoribosyltransferase activity"/>
    <property type="evidence" value="ECO:0007669"/>
    <property type="project" value="UniProtKB-UniRule"/>
</dbReference>
<dbReference type="NCBIfam" id="TIGR03160">
    <property type="entry name" value="cobT_DBIPRT"/>
    <property type="match status" value="1"/>
</dbReference>
<dbReference type="EC" id="2.4.2.21" evidence="4 11"/>
<dbReference type="InterPro" id="IPR036087">
    <property type="entry name" value="Nict_dMeBzImd_PRibTrfase_sf"/>
</dbReference>
<accession>A0A1M7JTE0</accession>
<dbReference type="GO" id="GO:0009236">
    <property type="term" value="P:cobalamin biosynthetic process"/>
    <property type="evidence" value="ECO:0007669"/>
    <property type="project" value="UniProtKB-UniRule"/>
</dbReference>
<evidence type="ECO:0000256" key="1">
    <source>
        <dbReference type="ARBA" id="ARBA00002197"/>
    </source>
</evidence>
<feature type="active site" description="Proton acceptor" evidence="11">
    <location>
        <position position="317"/>
    </location>
</feature>
<dbReference type="InterPro" id="IPR017846">
    <property type="entry name" value="Nict_dMeBzImd_PRibTrfase_bact"/>
</dbReference>
<comment type="function">
    <text evidence="1 11">Catalyzes the synthesis of alpha-ribazole-5'-phosphate from nicotinate mononucleotide (NAMN) and 5,6-dimethylbenzimidazole (DMB).</text>
</comment>
<dbReference type="FunFam" id="3.40.50.10210:FF:000001">
    <property type="entry name" value="Nicotinate-nucleotide--dimethylbenzimidazole phosphoribosyltransferase"/>
    <property type="match status" value="1"/>
</dbReference>
<dbReference type="PANTHER" id="PTHR43463:SF1">
    <property type="entry name" value="NICOTINATE-NUCLEOTIDE--DIMETHYLBENZIMIDAZOLE PHOSPHORIBOSYLTRANSFERASE"/>
    <property type="match status" value="1"/>
</dbReference>
<evidence type="ECO:0000256" key="3">
    <source>
        <dbReference type="ARBA" id="ARBA00007110"/>
    </source>
</evidence>
<keyword evidence="8 11" id="KW-0808">Transferase</keyword>
<dbReference type="EMBL" id="FRCR01000007">
    <property type="protein sequence ID" value="SHM56175.1"/>
    <property type="molecule type" value="Genomic_DNA"/>
</dbReference>
<dbReference type="NCBIfam" id="NF000996">
    <property type="entry name" value="PRK00105.1"/>
    <property type="match status" value="1"/>
</dbReference>
<evidence type="ECO:0000256" key="8">
    <source>
        <dbReference type="ARBA" id="ARBA00022679"/>
    </source>
</evidence>
<dbReference type="HAMAP" id="MF_00230">
    <property type="entry name" value="CobT"/>
    <property type="match status" value="1"/>
</dbReference>
<evidence type="ECO:0000256" key="5">
    <source>
        <dbReference type="ARBA" id="ARBA00015486"/>
    </source>
</evidence>
<dbReference type="Proteomes" id="UP000184375">
    <property type="component" value="Unassembled WGS sequence"/>
</dbReference>
<evidence type="ECO:0000256" key="9">
    <source>
        <dbReference type="ARBA" id="ARBA00030686"/>
    </source>
</evidence>
<dbReference type="CDD" id="cd02439">
    <property type="entry name" value="DMB-PRT_CobT"/>
    <property type="match status" value="1"/>
</dbReference>
<dbReference type="PANTHER" id="PTHR43463">
    <property type="entry name" value="NICOTINATE-NUCLEOTIDE--DIMETHYLBENZIMIDAZOLE PHOSPHORIBOSYLTRANSFERASE"/>
    <property type="match status" value="1"/>
</dbReference>
<comment type="similarity">
    <text evidence="3 11">Belongs to the CobT family.</text>
</comment>
<evidence type="ECO:0000256" key="11">
    <source>
        <dbReference type="HAMAP-Rule" id="MF_00230"/>
    </source>
</evidence>
<evidence type="ECO:0000313" key="12">
    <source>
        <dbReference type="EMBL" id="SHM56175.1"/>
    </source>
</evidence>
<evidence type="ECO:0000313" key="13">
    <source>
        <dbReference type="Proteomes" id="UP000184375"/>
    </source>
</evidence>
<keyword evidence="7 11" id="KW-0328">Glycosyltransferase</keyword>
<dbReference type="STRING" id="447595.SAMN05660826_01331"/>
<dbReference type="SUPFAM" id="SSF52733">
    <property type="entry name" value="Nicotinate mononucleotide:5,6-dimethylbenzimidazole phosphoribosyltransferase (CobT)"/>
    <property type="match status" value="1"/>
</dbReference>
<evidence type="ECO:0000256" key="4">
    <source>
        <dbReference type="ARBA" id="ARBA00011991"/>
    </source>
</evidence>
<dbReference type="Gene3D" id="1.10.1610.10">
    <property type="match status" value="1"/>
</dbReference>
<dbReference type="OrthoDB" id="9781491at2"/>
<evidence type="ECO:0000256" key="6">
    <source>
        <dbReference type="ARBA" id="ARBA00022573"/>
    </source>
</evidence>
<dbReference type="Pfam" id="PF02277">
    <property type="entry name" value="DBI_PRT"/>
    <property type="match status" value="1"/>
</dbReference>
<dbReference type="UniPathway" id="UPA00061">
    <property type="reaction ID" value="UER00516"/>
</dbReference>
<evidence type="ECO:0000256" key="7">
    <source>
        <dbReference type="ARBA" id="ARBA00022676"/>
    </source>
</evidence>
<proteinExistence type="inferred from homology"/>
<dbReference type="AlphaFoldDB" id="A0A1M7JTE0"/>
<evidence type="ECO:0000256" key="10">
    <source>
        <dbReference type="ARBA" id="ARBA00047340"/>
    </source>
</evidence>
<dbReference type="Gene3D" id="3.40.50.10210">
    <property type="match status" value="1"/>
</dbReference>
<sequence>MEILERALKSIGELDNTAMQRARERLDNLTKPKGSLGALEDLAVKLAGISGKVFNDFRKKTVIIMAGDHGVADEGVSAYPKEVTPQMVVNFLSGGAAINVLARHEGAEIICVDIGVASDVDHPGLLVRKVKKGTDNIAKGPAMSREEAIKAIEVGVVTAWESIDKGSDLIATGDMGIGNTTPSSAILAAFSGKPLEEIVGRGTGIDDLRLQKKLNAIRKALEVNKPDPEDPIGVLAKVGGLEIAGIAGVILGAASRRVPVIIDGLISTAGALIASKIDPRSINFMIASHVSEEPGHKVMLELLGLKPMIFMRMRLGEGTGAVLAMNLVEAAAKIIKEMATFEEAGVSKEEI</sequence>
<evidence type="ECO:0000256" key="2">
    <source>
        <dbReference type="ARBA" id="ARBA00005049"/>
    </source>
</evidence>
<reference evidence="13" key="1">
    <citation type="submission" date="2016-11" db="EMBL/GenBank/DDBJ databases">
        <authorList>
            <person name="Varghese N."/>
            <person name="Submissions S."/>
        </authorList>
    </citation>
    <scope>NUCLEOTIDE SEQUENCE [LARGE SCALE GENOMIC DNA]</scope>
    <source>
        <strain evidence="13">DSM 18802</strain>
    </source>
</reference>
<comment type="catalytic activity">
    <reaction evidence="10 11">
        <text>5,6-dimethylbenzimidazole + nicotinate beta-D-ribonucleotide = alpha-ribazole 5'-phosphate + nicotinate + H(+)</text>
        <dbReference type="Rhea" id="RHEA:11196"/>
        <dbReference type="ChEBI" id="CHEBI:15378"/>
        <dbReference type="ChEBI" id="CHEBI:15890"/>
        <dbReference type="ChEBI" id="CHEBI:32544"/>
        <dbReference type="ChEBI" id="CHEBI:57502"/>
        <dbReference type="ChEBI" id="CHEBI:57918"/>
        <dbReference type="EC" id="2.4.2.21"/>
    </reaction>
</comment>
<name>A0A1M7JTE0_9FIRM</name>
<keyword evidence="13" id="KW-1185">Reference proteome</keyword>
<gene>
    <name evidence="11" type="primary">cobT</name>
    <name evidence="12" type="ORF">SAMN05660826_01331</name>
</gene>
<comment type="pathway">
    <text evidence="2 11">Nucleoside biosynthesis; alpha-ribazole biosynthesis; alpha-ribazole from 5,6-dimethylbenzimidazole: step 1/2.</text>
</comment>
<dbReference type="InterPro" id="IPR023195">
    <property type="entry name" value="Nict_dMeBzImd_PRibTrfase_N"/>
</dbReference>
<keyword evidence="6 11" id="KW-0169">Cobalamin biosynthesis</keyword>
<dbReference type="InterPro" id="IPR003200">
    <property type="entry name" value="Nict_dMeBzImd_PRibTrfase"/>
</dbReference>
<dbReference type="RefSeq" id="WP_073256512.1">
    <property type="nucleotide sequence ID" value="NZ_FRCR01000007.1"/>
</dbReference>
<protein>
    <recommendedName>
        <fullName evidence="5 11">Nicotinate-nucleotide--dimethylbenzimidazole phosphoribosyltransferase</fullName>
        <shortName evidence="11">NN:DBI PRT</shortName>
        <ecNumber evidence="4 11">2.4.2.21</ecNumber>
    </recommendedName>
    <alternativeName>
        <fullName evidence="9 11">N(1)-alpha-phosphoribosyltransferase</fullName>
    </alternativeName>
</protein>
<organism evidence="12 13">
    <name type="scientific">Caldanaerovirga acetigignens</name>
    <dbReference type="NCBI Taxonomy" id="447595"/>
    <lineage>
        <taxon>Bacteria</taxon>
        <taxon>Bacillati</taxon>
        <taxon>Bacillota</taxon>
        <taxon>Clostridia</taxon>
        <taxon>Thermosediminibacterales</taxon>
        <taxon>Thermosediminibacteraceae</taxon>
        <taxon>Caldanaerovirga</taxon>
    </lineage>
</organism>